<organism evidence="1 2">
    <name type="scientific">Tetragonisca angustula</name>
    <dbReference type="NCBI Taxonomy" id="166442"/>
    <lineage>
        <taxon>Eukaryota</taxon>
        <taxon>Metazoa</taxon>
        <taxon>Ecdysozoa</taxon>
        <taxon>Arthropoda</taxon>
        <taxon>Hexapoda</taxon>
        <taxon>Insecta</taxon>
        <taxon>Pterygota</taxon>
        <taxon>Neoptera</taxon>
        <taxon>Endopterygota</taxon>
        <taxon>Hymenoptera</taxon>
        <taxon>Apocrita</taxon>
        <taxon>Aculeata</taxon>
        <taxon>Apoidea</taxon>
        <taxon>Anthophila</taxon>
        <taxon>Apidae</taxon>
        <taxon>Tetragonisca</taxon>
    </lineage>
</organism>
<comment type="caution">
    <text evidence="1">The sequence shown here is derived from an EMBL/GenBank/DDBJ whole genome shotgun (WGS) entry which is preliminary data.</text>
</comment>
<evidence type="ECO:0000313" key="1">
    <source>
        <dbReference type="EMBL" id="KAK9303970.1"/>
    </source>
</evidence>
<dbReference type="Proteomes" id="UP001432146">
    <property type="component" value="Unassembled WGS sequence"/>
</dbReference>
<proteinExistence type="predicted"/>
<dbReference type="AlphaFoldDB" id="A0AAW1A269"/>
<sequence>MKQSVTAAGSWRWWENNTARQDSRNESLQLQFQRMLRVKQSPDEKCRYQMKVNRLTIVLESHFCQQHSILGG</sequence>
<protein>
    <submittedName>
        <fullName evidence="1">Uncharacterized protein</fullName>
    </submittedName>
</protein>
<gene>
    <name evidence="1" type="ORF">QLX08_004544</name>
</gene>
<reference evidence="1 2" key="1">
    <citation type="submission" date="2024-05" db="EMBL/GenBank/DDBJ databases">
        <title>The nuclear and mitochondrial genome assemblies of Tetragonisca angustula (Apidae: Meliponini), a tiny yet remarkable pollinator in the Neotropics.</title>
        <authorList>
            <person name="Ferrari R."/>
            <person name="Ricardo P.C."/>
            <person name="Dias F.C."/>
            <person name="Araujo N.S."/>
            <person name="Soares D.O."/>
            <person name="Zhou Q.-S."/>
            <person name="Zhu C.-D."/>
            <person name="Coutinho L."/>
            <person name="Airas M.C."/>
            <person name="Batista T.M."/>
        </authorList>
    </citation>
    <scope>NUCLEOTIDE SEQUENCE [LARGE SCALE GENOMIC DNA]</scope>
    <source>
        <strain evidence="1">ASF017062</strain>
        <tissue evidence="1">Abdomen</tissue>
    </source>
</reference>
<name>A0AAW1A269_9HYME</name>
<accession>A0AAW1A269</accession>
<evidence type="ECO:0000313" key="2">
    <source>
        <dbReference type="Proteomes" id="UP001432146"/>
    </source>
</evidence>
<keyword evidence="2" id="KW-1185">Reference proteome</keyword>
<dbReference type="EMBL" id="JAWNGG020000070">
    <property type="protein sequence ID" value="KAK9303970.1"/>
    <property type="molecule type" value="Genomic_DNA"/>
</dbReference>